<accession>A0A2M9X9I3</accession>
<name>A0A2M9X9I3_9LEPT</name>
<dbReference type="AlphaFoldDB" id="A0A2M9X9I3"/>
<gene>
    <name evidence="1" type="ORF">CH357_17005</name>
</gene>
<protein>
    <submittedName>
        <fullName evidence="1">Uncharacterized protein</fullName>
    </submittedName>
</protein>
<sequence>MNMIRYGLFLGTLLILVFSSVFCGSEISDSRCKSDLEKGIYLFGTVEDMHSEKAISVRESFASGKTDLLYVPFSAKVKLKEDVRNYVHHAQEGRYHREYVGWVMQNSRNKSGTEKLLHFSLLANLSSARWYDAKSGQIIPLKGVLRYKKEGAEWVSLGAFDN</sequence>
<organism evidence="1 2">
    <name type="scientific">Leptospira hartskeerlii</name>
    <dbReference type="NCBI Taxonomy" id="2023177"/>
    <lineage>
        <taxon>Bacteria</taxon>
        <taxon>Pseudomonadati</taxon>
        <taxon>Spirochaetota</taxon>
        <taxon>Spirochaetia</taxon>
        <taxon>Leptospirales</taxon>
        <taxon>Leptospiraceae</taxon>
        <taxon>Leptospira</taxon>
    </lineage>
</organism>
<dbReference type="Proteomes" id="UP000232196">
    <property type="component" value="Unassembled WGS sequence"/>
</dbReference>
<comment type="caution">
    <text evidence="1">The sequence shown here is derived from an EMBL/GenBank/DDBJ whole genome shotgun (WGS) entry which is preliminary data.</text>
</comment>
<proteinExistence type="predicted"/>
<dbReference type="EMBL" id="NPDN01000009">
    <property type="protein sequence ID" value="PJZ24358.1"/>
    <property type="molecule type" value="Genomic_DNA"/>
</dbReference>
<evidence type="ECO:0000313" key="2">
    <source>
        <dbReference type="Proteomes" id="UP000232196"/>
    </source>
</evidence>
<reference evidence="1 2" key="1">
    <citation type="submission" date="2017-07" db="EMBL/GenBank/DDBJ databases">
        <title>Leptospira spp. isolated from tropical soils.</title>
        <authorList>
            <person name="Thibeaux R."/>
            <person name="Iraola G."/>
            <person name="Ferres I."/>
            <person name="Bierque E."/>
            <person name="Girault D."/>
            <person name="Soupe-Gilbert M.-E."/>
            <person name="Picardeau M."/>
            <person name="Goarant C."/>
        </authorList>
    </citation>
    <scope>NUCLEOTIDE SEQUENCE [LARGE SCALE GENOMIC DNA]</scope>
    <source>
        <strain evidence="1 2">MCA1-C-A1</strain>
    </source>
</reference>
<keyword evidence="2" id="KW-1185">Reference proteome</keyword>
<evidence type="ECO:0000313" key="1">
    <source>
        <dbReference type="EMBL" id="PJZ24358.1"/>
    </source>
</evidence>